<dbReference type="Proteomes" id="UP000516260">
    <property type="component" value="Chromosome 9"/>
</dbReference>
<gene>
    <name evidence="7" type="ORF">fugu_009042</name>
</gene>
<accession>A0A4Z2AXN3</accession>
<feature type="region of interest" description="Disordered" evidence="6">
    <location>
        <begin position="30"/>
        <end position="49"/>
    </location>
</feature>
<evidence type="ECO:0000256" key="1">
    <source>
        <dbReference type="ARBA" id="ARBA00023054"/>
    </source>
</evidence>
<evidence type="ECO:0000313" key="7">
    <source>
        <dbReference type="EMBL" id="TNM84864.1"/>
    </source>
</evidence>
<sequence length="396" mass="45156">MFTPRKTSLPSPSLEDSFFPLSSSSSVSLSFVRPQSTSSPGNCDSGGGLDPDLILAAELGQALLEKNEELAASLEQSKRQVEALQQEKHVLLRKLEVNELESGQREAELVADLAAAKAELERHHSQGRDRRRDESGQLTQLASHNQRLVEQLSEAVTLEHSLRTELRSLRDEMEESSFSRNINFKQLEGIQAENRVLLERLSHMEVQLGASEEDAERLRREREQLRERLSELQSTLREKEAEIEQEQGLVFELRSMNHTLQQKALNMGEDGILDGLQSQREELEALSEEIKPFRNSPGMPSYSSLESELATVRQEKESLTQQLLNTIKHKVALSQELEAWQEDMRLVINQQVLQREEERKREKQEEREKTGGLQRSKSLKVKGEAGKGFFSFFKDK</sequence>
<comment type="caution">
    <text evidence="7">The sequence shown here is derived from an EMBL/GenBank/DDBJ whole genome shotgun (WGS) entry which is preliminary data.</text>
</comment>
<proteinExistence type="predicted"/>
<dbReference type="GO" id="GO:0047496">
    <property type="term" value="P:vesicle transport along microtubule"/>
    <property type="evidence" value="ECO:0007669"/>
    <property type="project" value="TreeGrafter"/>
</dbReference>
<feature type="compositionally biased region" description="Polar residues" evidence="6">
    <location>
        <begin position="33"/>
        <end position="42"/>
    </location>
</feature>
<evidence type="ECO:0000256" key="5">
    <source>
        <dbReference type="SAM" id="Coils"/>
    </source>
</evidence>
<feature type="coiled-coil region" evidence="5">
    <location>
        <begin position="201"/>
        <end position="249"/>
    </location>
</feature>
<feature type="region of interest" description="Disordered" evidence="6">
    <location>
        <begin position="355"/>
        <end position="380"/>
    </location>
</feature>
<feature type="coiled-coil region" evidence="5">
    <location>
        <begin position="60"/>
        <end position="101"/>
    </location>
</feature>
<name>A0A4Z2AXN3_9TELE</name>
<evidence type="ECO:0000256" key="2">
    <source>
        <dbReference type="ARBA" id="ARBA00040983"/>
    </source>
</evidence>
<evidence type="ECO:0000256" key="3">
    <source>
        <dbReference type="ARBA" id="ARBA00041790"/>
    </source>
</evidence>
<evidence type="ECO:0000313" key="8">
    <source>
        <dbReference type="Proteomes" id="UP000516260"/>
    </source>
</evidence>
<keyword evidence="8" id="KW-1185">Reference proteome</keyword>
<reference evidence="7 8" key="1">
    <citation type="submission" date="2019-04" db="EMBL/GenBank/DDBJ databases">
        <title>The sequence and de novo assembly of Takifugu bimaculatus genome using PacBio and Hi-C technologies.</title>
        <authorList>
            <person name="Xu P."/>
            <person name="Liu B."/>
            <person name="Zhou Z."/>
        </authorList>
    </citation>
    <scope>NUCLEOTIDE SEQUENCE [LARGE SCALE GENOMIC DNA]</scope>
    <source>
        <strain evidence="7">TB-2018</strain>
        <tissue evidence="7">Muscle</tissue>
    </source>
</reference>
<feature type="compositionally biased region" description="Basic and acidic residues" evidence="6">
    <location>
        <begin position="355"/>
        <end position="370"/>
    </location>
</feature>
<evidence type="ECO:0000256" key="4">
    <source>
        <dbReference type="ARBA" id="ARBA00043196"/>
    </source>
</evidence>
<dbReference type="EMBL" id="SWLE01000022">
    <property type="protein sequence ID" value="TNM84864.1"/>
    <property type="molecule type" value="Genomic_DNA"/>
</dbReference>
<keyword evidence="1 5" id="KW-0175">Coiled coil</keyword>
<dbReference type="PANTHER" id="PTHR32123:SF11">
    <property type="entry name" value="BICD FAMILY-LIKE CARGO ADAPTER 2-RELATED"/>
    <property type="match status" value="1"/>
</dbReference>
<dbReference type="PANTHER" id="PTHR32123">
    <property type="entry name" value="BICD FAMILY-LIKE CARGO ADAPTER"/>
    <property type="match status" value="1"/>
</dbReference>
<dbReference type="GO" id="GO:0055107">
    <property type="term" value="P:Golgi to secretory granule transport"/>
    <property type="evidence" value="ECO:0007669"/>
    <property type="project" value="TreeGrafter"/>
</dbReference>
<dbReference type="AlphaFoldDB" id="A0A4Z2AXN3"/>
<evidence type="ECO:0000256" key="6">
    <source>
        <dbReference type="SAM" id="MobiDB-lite"/>
    </source>
</evidence>
<protein>
    <recommendedName>
        <fullName evidence="2">BICD family-like cargo adapter 2</fullName>
    </recommendedName>
    <alternativeName>
        <fullName evidence="3">Bicaudal D-related protein 2</fullName>
    </alternativeName>
    <alternativeName>
        <fullName evidence="4">Coiled-coil domain-containing protein 64B</fullName>
    </alternativeName>
</protein>
<organism evidence="7 8">
    <name type="scientific">Takifugu bimaculatus</name>
    <dbReference type="NCBI Taxonomy" id="433685"/>
    <lineage>
        <taxon>Eukaryota</taxon>
        <taxon>Metazoa</taxon>
        <taxon>Chordata</taxon>
        <taxon>Craniata</taxon>
        <taxon>Vertebrata</taxon>
        <taxon>Euteleostomi</taxon>
        <taxon>Actinopterygii</taxon>
        <taxon>Neopterygii</taxon>
        <taxon>Teleostei</taxon>
        <taxon>Neoteleostei</taxon>
        <taxon>Acanthomorphata</taxon>
        <taxon>Eupercaria</taxon>
        <taxon>Tetraodontiformes</taxon>
        <taxon>Tetradontoidea</taxon>
        <taxon>Tetraodontidae</taxon>
        <taxon>Takifugu</taxon>
    </lineage>
</organism>
<dbReference type="InterPro" id="IPR051149">
    <property type="entry name" value="Spindly/BICDR_Dynein_Adapter"/>
</dbReference>